<dbReference type="Pfam" id="PF00072">
    <property type="entry name" value="Response_reg"/>
    <property type="match status" value="1"/>
</dbReference>
<dbReference type="InterPro" id="IPR036097">
    <property type="entry name" value="HisK_dim/P_sf"/>
</dbReference>
<keyword evidence="3 6" id="KW-0597">Phosphoprotein</keyword>
<dbReference type="CDD" id="cd17546">
    <property type="entry name" value="REC_hyHK_CKI1_RcsC-like"/>
    <property type="match status" value="1"/>
</dbReference>
<organism evidence="10 12">
    <name type="scientific">Butyricimonas paravirosa</name>
    <dbReference type="NCBI Taxonomy" id="1472417"/>
    <lineage>
        <taxon>Bacteria</taxon>
        <taxon>Pseudomonadati</taxon>
        <taxon>Bacteroidota</taxon>
        <taxon>Bacteroidia</taxon>
        <taxon>Bacteroidales</taxon>
        <taxon>Odoribacteraceae</taxon>
        <taxon>Butyricimonas</taxon>
    </lineage>
</organism>
<dbReference type="InterPro" id="IPR004358">
    <property type="entry name" value="Sig_transdc_His_kin-like_C"/>
</dbReference>
<dbReference type="EMBL" id="CP043839">
    <property type="protein sequence ID" value="WOF12379.1"/>
    <property type="molecule type" value="Genomic_DNA"/>
</dbReference>
<dbReference type="SUPFAM" id="SSF47384">
    <property type="entry name" value="Homodimeric domain of signal transducing histidine kinase"/>
    <property type="match status" value="1"/>
</dbReference>
<dbReference type="Gene3D" id="3.30.450.20">
    <property type="entry name" value="PAS domain"/>
    <property type="match status" value="4"/>
</dbReference>
<evidence type="ECO:0000256" key="5">
    <source>
        <dbReference type="ARBA" id="ARBA00022777"/>
    </source>
</evidence>
<dbReference type="SUPFAM" id="SSF55785">
    <property type="entry name" value="PYP-like sensor domain (PAS domain)"/>
    <property type="match status" value="4"/>
</dbReference>
<dbReference type="InterPro" id="IPR036890">
    <property type="entry name" value="HATPase_C_sf"/>
</dbReference>
<evidence type="ECO:0000259" key="8">
    <source>
        <dbReference type="PROSITE" id="PS50110"/>
    </source>
</evidence>
<evidence type="ECO:0000313" key="13">
    <source>
        <dbReference type="Proteomes" id="UP001302374"/>
    </source>
</evidence>
<dbReference type="Gene3D" id="3.30.565.10">
    <property type="entry name" value="Histidine kinase-like ATPase, C-terminal domain"/>
    <property type="match status" value="1"/>
</dbReference>
<dbReference type="SMART" id="SM00387">
    <property type="entry name" value="HATPase_c"/>
    <property type="match status" value="1"/>
</dbReference>
<dbReference type="Proteomes" id="UP001302374">
    <property type="component" value="Chromosome"/>
</dbReference>
<dbReference type="InterPro" id="IPR005467">
    <property type="entry name" value="His_kinase_dom"/>
</dbReference>
<feature type="domain" description="Histidine kinase" evidence="7">
    <location>
        <begin position="552"/>
        <end position="763"/>
    </location>
</feature>
<keyword evidence="4" id="KW-0808">Transferase</keyword>
<dbReference type="Pfam" id="PF13426">
    <property type="entry name" value="PAS_9"/>
    <property type="match status" value="1"/>
</dbReference>
<dbReference type="InterPro" id="IPR003661">
    <property type="entry name" value="HisK_dim/P_dom"/>
</dbReference>
<sequence>MKETKENACDAGKISFEKDMSALLSEQIFFSEGVFARLPMGVEIYDSQGILRGLNKRAEQIYGVEPGTVIGTVNLFDSPYVDEQLEMKIKTGEEIVLEFEYDFDRMNREYFQTRNKKSIIYEVKIVPICNKEGVIAGHMLLTNDVTSTKEAEYRTEEAKKNLEMAMEAASMSSWVYDIHKQVFSPLFGEPIVREGMTLNELQEMLHPNDRIPLMKLFSRLVNREIQQGQITVRMSDGEDLRHYESRMRLSTEHRGKLQIVGTQLDITEKFRMAKRAQDLQAKRELAMKVNDIVHWDFDVKARKFESYNDPVNDYVAGRPVSINEYLEVIHPEDRSLVNDVLQTMLSGERSNINFTCRMQTKYDEIWQYCNITGVPFEEEECGKISRFTGFRQNISKLHQLNEELKERNYKMELTFKTVGMSYWDFDVKTGQYRAFNDSVNDFRSEKNISPEDYLNAAHPDDTERIRENIETMLRGEAREFTLEYRSRTKWDQEWQSLIVTGLPSEWDKRGNIVRYTGIAFNNTKWEKMARELKEMKERAELSDRLKSAFLANMSHEIRTPLNAIVGFSELLIDSDDPDERAECGRMIESNNELLLRLINDILDLSKIESGILESKRVKFSITQLCDELYRMMLQKIPNMDVKLLQDKLLQDYWVFLDRDRLKQVWMNFLTNAMKCTRSGYIRMGFSVENGGFRFYVEDTGCGIPKKLHSQVFGRFQKLNEFTQGTGLGLAISKAIIEAAGGEIGFTSKPGVGSTFWGWVPCEISVSGGSSTPDLSSLPPCDKSGEFETRRKKILVAEDNDSNYALLLHMLKDYDLMRAENGVEAVDAVRNGNFDFVLMDLKMPIMGGLEATRKIREFDTEIPIIALTANAFDSDRVSAMEAGCNAFLTKPVKKKQLLELFF</sequence>
<dbReference type="Proteomes" id="UP000576368">
    <property type="component" value="Unassembled WGS sequence"/>
</dbReference>
<dbReference type="InterPro" id="IPR001789">
    <property type="entry name" value="Sig_transdc_resp-reg_receiver"/>
</dbReference>
<reference evidence="11 13" key="1">
    <citation type="submission" date="2019-09" db="EMBL/GenBank/DDBJ databases">
        <title>Butyricimonas paravirosa DSM 105722 (=214-4 = JCM 18677 = CCUG 65563).</title>
        <authorList>
            <person name="Le Roy T."/>
            <person name="Cani P.D."/>
        </authorList>
    </citation>
    <scope>NUCLEOTIDE SEQUENCE [LARGE SCALE GENOMIC DNA]</scope>
    <source>
        <strain evidence="11 13">DSM 105722</strain>
    </source>
</reference>
<dbReference type="InterPro" id="IPR000700">
    <property type="entry name" value="PAS-assoc_C"/>
</dbReference>
<dbReference type="SUPFAM" id="SSF55874">
    <property type="entry name" value="ATPase domain of HSP90 chaperone/DNA topoisomerase II/histidine kinase"/>
    <property type="match status" value="1"/>
</dbReference>
<evidence type="ECO:0000313" key="11">
    <source>
        <dbReference type="EMBL" id="WOF12379.1"/>
    </source>
</evidence>
<feature type="domain" description="Response regulatory" evidence="8">
    <location>
        <begin position="792"/>
        <end position="901"/>
    </location>
</feature>
<dbReference type="Pfam" id="PF02518">
    <property type="entry name" value="HATPase_c"/>
    <property type="match status" value="1"/>
</dbReference>
<dbReference type="PRINTS" id="PR00344">
    <property type="entry name" value="BCTRLSENSOR"/>
</dbReference>
<evidence type="ECO:0000256" key="1">
    <source>
        <dbReference type="ARBA" id="ARBA00000085"/>
    </source>
</evidence>
<dbReference type="PROSITE" id="PS50109">
    <property type="entry name" value="HIS_KIN"/>
    <property type="match status" value="1"/>
</dbReference>
<protein>
    <recommendedName>
        <fullName evidence="2">histidine kinase</fullName>
        <ecNumber evidence="2">2.7.13.3</ecNumber>
    </recommendedName>
</protein>
<dbReference type="EMBL" id="JAATLI010000015">
    <property type="protein sequence ID" value="NJC20173.1"/>
    <property type="molecule type" value="Genomic_DNA"/>
</dbReference>
<dbReference type="InterPro" id="IPR013655">
    <property type="entry name" value="PAS_fold_3"/>
</dbReference>
<evidence type="ECO:0000256" key="2">
    <source>
        <dbReference type="ARBA" id="ARBA00012438"/>
    </source>
</evidence>
<evidence type="ECO:0000256" key="6">
    <source>
        <dbReference type="PROSITE-ProRule" id="PRU00169"/>
    </source>
</evidence>
<dbReference type="InterPro" id="IPR035965">
    <property type="entry name" value="PAS-like_dom_sf"/>
</dbReference>
<reference evidence="10 12" key="2">
    <citation type="submission" date="2020-03" db="EMBL/GenBank/DDBJ databases">
        <title>Genomic Encyclopedia of Type Strains, Phase IV (KMG-IV): sequencing the most valuable type-strain genomes for metagenomic binning, comparative biology and taxonomic classification.</title>
        <authorList>
            <person name="Goeker M."/>
        </authorList>
    </citation>
    <scope>NUCLEOTIDE SEQUENCE [LARGE SCALE GENOMIC DNA]</scope>
    <source>
        <strain evidence="10 12">DSM 105722</strain>
    </source>
</reference>
<dbReference type="Gene3D" id="1.10.287.130">
    <property type="match status" value="1"/>
</dbReference>
<keyword evidence="5" id="KW-0418">Kinase</keyword>
<feature type="domain" description="PAC" evidence="9">
    <location>
        <begin position="97"/>
        <end position="157"/>
    </location>
</feature>
<dbReference type="GeneID" id="86891410"/>
<dbReference type="AlphaFoldDB" id="A0A7X6BM43"/>
<evidence type="ECO:0000259" key="9">
    <source>
        <dbReference type="PROSITE" id="PS50113"/>
    </source>
</evidence>
<dbReference type="InterPro" id="IPR000014">
    <property type="entry name" value="PAS"/>
</dbReference>
<feature type="modified residue" description="4-aspartylphosphate" evidence="6">
    <location>
        <position position="839"/>
    </location>
</feature>
<evidence type="ECO:0000259" key="7">
    <source>
        <dbReference type="PROSITE" id="PS50109"/>
    </source>
</evidence>
<dbReference type="Gene3D" id="3.40.50.2300">
    <property type="match status" value="1"/>
</dbReference>
<dbReference type="PROSITE" id="PS50113">
    <property type="entry name" value="PAC"/>
    <property type="match status" value="1"/>
</dbReference>
<accession>A0A7X6BM43</accession>
<evidence type="ECO:0000256" key="4">
    <source>
        <dbReference type="ARBA" id="ARBA00022679"/>
    </source>
</evidence>
<dbReference type="NCBIfam" id="TIGR00229">
    <property type="entry name" value="sensory_box"/>
    <property type="match status" value="1"/>
</dbReference>
<dbReference type="Pfam" id="PF00512">
    <property type="entry name" value="HisKA"/>
    <property type="match status" value="1"/>
</dbReference>
<dbReference type="InterPro" id="IPR003594">
    <property type="entry name" value="HATPase_dom"/>
</dbReference>
<keyword evidence="13" id="KW-1185">Reference proteome</keyword>
<dbReference type="PROSITE" id="PS50110">
    <property type="entry name" value="RESPONSE_REGULATORY"/>
    <property type="match status" value="1"/>
</dbReference>
<dbReference type="SUPFAM" id="SSF52172">
    <property type="entry name" value="CheY-like"/>
    <property type="match status" value="1"/>
</dbReference>
<name>A0A7X6BM43_9BACT</name>
<dbReference type="GO" id="GO:0000155">
    <property type="term" value="F:phosphorelay sensor kinase activity"/>
    <property type="evidence" value="ECO:0007669"/>
    <property type="project" value="InterPro"/>
</dbReference>
<gene>
    <name evidence="11" type="ORF">F1644_08930</name>
    <name evidence="10" type="ORF">GGR15_003816</name>
</gene>
<dbReference type="RefSeq" id="WP_118305161.1">
    <property type="nucleotide sequence ID" value="NZ_BMPA01000014.1"/>
</dbReference>
<dbReference type="CDD" id="cd00082">
    <property type="entry name" value="HisKA"/>
    <property type="match status" value="1"/>
</dbReference>
<evidence type="ECO:0000256" key="3">
    <source>
        <dbReference type="ARBA" id="ARBA00022553"/>
    </source>
</evidence>
<evidence type="ECO:0000313" key="12">
    <source>
        <dbReference type="Proteomes" id="UP000576368"/>
    </source>
</evidence>
<dbReference type="InterPro" id="IPR011006">
    <property type="entry name" value="CheY-like_superfamily"/>
</dbReference>
<dbReference type="Pfam" id="PF08447">
    <property type="entry name" value="PAS_3"/>
    <property type="match status" value="1"/>
</dbReference>
<comment type="catalytic activity">
    <reaction evidence="1">
        <text>ATP + protein L-histidine = ADP + protein N-phospho-L-histidine.</text>
        <dbReference type="EC" id="2.7.13.3"/>
    </reaction>
</comment>
<dbReference type="EC" id="2.7.13.3" evidence="2"/>
<dbReference type="PANTHER" id="PTHR43047">
    <property type="entry name" value="TWO-COMPONENT HISTIDINE PROTEIN KINASE"/>
    <property type="match status" value="1"/>
</dbReference>
<proteinExistence type="predicted"/>
<dbReference type="PANTHER" id="PTHR43047:SF64">
    <property type="entry name" value="HISTIDINE KINASE CONTAINING CHEY-HOMOLOGOUS RECEIVER DOMAIN AND PAS DOMAIN-RELATED"/>
    <property type="match status" value="1"/>
</dbReference>
<dbReference type="SMART" id="SM00388">
    <property type="entry name" value="HisKA"/>
    <property type="match status" value="1"/>
</dbReference>
<dbReference type="SMART" id="SM00448">
    <property type="entry name" value="REC"/>
    <property type="match status" value="1"/>
</dbReference>
<evidence type="ECO:0000313" key="10">
    <source>
        <dbReference type="EMBL" id="NJC20173.1"/>
    </source>
</evidence>